<comment type="caution">
    <text evidence="2">The sequence shown here is derived from an EMBL/GenBank/DDBJ whole genome shotgun (WGS) entry which is preliminary data.</text>
</comment>
<accession>A0ABP3LFV0</accession>
<dbReference type="Proteomes" id="UP001500909">
    <property type="component" value="Unassembled WGS sequence"/>
</dbReference>
<evidence type="ECO:0000313" key="3">
    <source>
        <dbReference type="Proteomes" id="UP001500909"/>
    </source>
</evidence>
<dbReference type="Gene3D" id="3.40.50.150">
    <property type="entry name" value="Vaccinia Virus protein VP39"/>
    <property type="match status" value="2"/>
</dbReference>
<protein>
    <submittedName>
        <fullName evidence="2">DUF1156 domain-containing protein</fullName>
    </submittedName>
</protein>
<evidence type="ECO:0000313" key="2">
    <source>
        <dbReference type="EMBL" id="GAA0499053.1"/>
    </source>
</evidence>
<organism evidence="2 3">
    <name type="scientific">Streptomyces olivaceiscleroticus</name>
    <dbReference type="NCBI Taxonomy" id="68245"/>
    <lineage>
        <taxon>Bacteria</taxon>
        <taxon>Bacillati</taxon>
        <taxon>Actinomycetota</taxon>
        <taxon>Actinomycetes</taxon>
        <taxon>Kitasatosporales</taxon>
        <taxon>Streptomycetaceae</taxon>
        <taxon>Streptomyces</taxon>
    </lineage>
</organism>
<reference evidence="3" key="1">
    <citation type="journal article" date="2019" name="Int. J. Syst. Evol. Microbiol.">
        <title>The Global Catalogue of Microorganisms (GCM) 10K type strain sequencing project: providing services to taxonomists for standard genome sequencing and annotation.</title>
        <authorList>
            <consortium name="The Broad Institute Genomics Platform"/>
            <consortium name="The Broad Institute Genome Sequencing Center for Infectious Disease"/>
            <person name="Wu L."/>
            <person name="Ma J."/>
        </authorList>
    </citation>
    <scope>NUCLEOTIDE SEQUENCE [LARGE SCALE GENOMIC DNA]</scope>
    <source>
        <strain evidence="3">JCM 4805</strain>
    </source>
</reference>
<dbReference type="EMBL" id="BAAABY010000062">
    <property type="protein sequence ID" value="GAA0499053.1"/>
    <property type="molecule type" value="Genomic_DNA"/>
</dbReference>
<gene>
    <name evidence="2" type="ORF">GCM10010361_75750</name>
</gene>
<name>A0ABP3LFV0_9ACTN</name>
<keyword evidence="3" id="KW-1185">Reference proteome</keyword>
<dbReference type="SUPFAM" id="SSF53335">
    <property type="entry name" value="S-adenosyl-L-methionine-dependent methyltransferases"/>
    <property type="match status" value="1"/>
</dbReference>
<dbReference type="InterPro" id="IPR029063">
    <property type="entry name" value="SAM-dependent_MTases_sf"/>
</dbReference>
<dbReference type="InterPro" id="IPR002052">
    <property type="entry name" value="DNA_methylase_N6_adenine_CS"/>
</dbReference>
<proteinExistence type="predicted"/>
<dbReference type="InterPro" id="IPR009537">
    <property type="entry name" value="DUF1156"/>
</dbReference>
<dbReference type="RefSeq" id="WP_346100155.1">
    <property type="nucleotide sequence ID" value="NZ_BAAABY010000062.1"/>
</dbReference>
<dbReference type="Pfam" id="PF06634">
    <property type="entry name" value="DUF1156"/>
    <property type="match status" value="1"/>
</dbReference>
<sequence length="894" mass="98920">MSSALIEEKLPLAPVNAASSREKHLRHGHISTMHLWWARRPLAMARTVVLASLLPDPGPDSQHARERLLTDLSQAAPFEATSRPAYLAPLRTALAAAWPERPPKVLDCFAGGGAIPLEAARFGCDTTAVDINPVAHLIQRCALDYPARFGGADEDGGRPFVDELTRWARWVGKAADSRLAEVLPRGSDGTRPAVYFWARTVPCADRHCGRTVPLISSRKLADSTRHRIRLDYDVQEGRVELRLAEGPPTDGSDWKLGTKTSRGSQVTVTCPVCGTARPDRELRGYAREHGFGQYLYAVLEIGPGGIRNYREPTDADHAAVQRAEAMVHSLEDYSDGTTAIPDELVTRSQFRTLRSLTYGIDTWADMFTPRQRLVLGILAQTVRAAHSAMLDSGVEPERAQALATYLGLAVDRVVDYNSSFTTWTPLRETLRSTFPQQAIRMAWDFTEIDPFGDGPSGWSSALGWITQSLRHCAVATEGNPSRVQRANAQHLPFADGEFDAVVIDPPYYDAFQYGDLSDFFYVWLKRSIGHLYPELFATALTPKRAEVIQNRAQRDSAEYISRDEFEARLQRALDEVSRVVADDGIVSLVFAHTDNAAWEHLLRALRQAGLKVTTSWPMQSERAGRTTDNVGSVLASSVVLVCRKVGDANDGFYDDVVRDLDARIAERLAVFDDMKLSGADYFVSAIGPAFEVFARYSRVLRLSGDEVDVDELMVLARQAVARHATRSLTGGESMERLDSRALFYLTWRWAYDGLAIPADEAYMLCRAFDLHLDALTVRGGLIRKSGSDYKLLGPHERRGITLGQRPSWVDVMHSACLLYDEGRRQELDALLGASGAGSEPAFWALITAVTQLLPEGSRERTLLLGLGGSRDDLAERAAKYSPDFEELTLFGTQP</sequence>
<evidence type="ECO:0000259" key="1">
    <source>
        <dbReference type="Pfam" id="PF06634"/>
    </source>
</evidence>
<dbReference type="PROSITE" id="PS00092">
    <property type="entry name" value="N6_MTASE"/>
    <property type="match status" value="1"/>
</dbReference>
<feature type="domain" description="DUF1156" evidence="1">
    <location>
        <begin position="10"/>
        <end position="67"/>
    </location>
</feature>